<dbReference type="PANTHER" id="PTHR43679:SF2">
    <property type="entry name" value="OCTANOYL-[GCVH]:PROTEIN N-OCTANOYLTRANSFERASE"/>
    <property type="match status" value="1"/>
</dbReference>
<keyword evidence="2 3" id="KW-0012">Acyltransferase</keyword>
<feature type="active site" description="Acyl-thioester intermediate" evidence="3">
    <location>
        <position position="149"/>
    </location>
</feature>
<evidence type="ECO:0000256" key="1">
    <source>
        <dbReference type="ARBA" id="ARBA00022679"/>
    </source>
</evidence>
<dbReference type="RefSeq" id="WP_019469336.1">
    <property type="nucleotide sequence ID" value="NZ_BKAS01000006.1"/>
</dbReference>
<keyword evidence="5" id="KW-0436">Ligase</keyword>
<dbReference type="InterPro" id="IPR004143">
    <property type="entry name" value="BPL_LPL_catalytic"/>
</dbReference>
<comment type="catalytic activity">
    <reaction evidence="3">
        <text>octanoyl-[ACP] + L-lysyl-[protein] = N(6)-octanoyl-L-lysyl-[protein] + holo-[ACP] + H(+)</text>
        <dbReference type="Rhea" id="RHEA:17665"/>
        <dbReference type="Rhea" id="RHEA-COMP:9636"/>
        <dbReference type="Rhea" id="RHEA-COMP:9685"/>
        <dbReference type="Rhea" id="RHEA-COMP:9752"/>
        <dbReference type="Rhea" id="RHEA-COMP:9928"/>
        <dbReference type="ChEBI" id="CHEBI:15378"/>
        <dbReference type="ChEBI" id="CHEBI:29969"/>
        <dbReference type="ChEBI" id="CHEBI:64479"/>
        <dbReference type="ChEBI" id="CHEBI:78463"/>
        <dbReference type="ChEBI" id="CHEBI:78809"/>
        <dbReference type="EC" id="2.3.1.181"/>
    </reaction>
</comment>
<gene>
    <name evidence="3" type="primary">lipM</name>
    <name evidence="5" type="ORF">UF66_0690</name>
</gene>
<dbReference type="GO" id="GO:0033819">
    <property type="term" value="F:lipoyl(octanoyl) transferase activity"/>
    <property type="evidence" value="ECO:0007669"/>
    <property type="project" value="UniProtKB-UniRule"/>
</dbReference>
<evidence type="ECO:0000313" key="6">
    <source>
        <dbReference type="Proteomes" id="UP000034455"/>
    </source>
</evidence>
<dbReference type="InterPro" id="IPR050664">
    <property type="entry name" value="Octanoyltrans_LipM/LipL"/>
</dbReference>
<evidence type="ECO:0000259" key="4">
    <source>
        <dbReference type="PROSITE" id="PS51733"/>
    </source>
</evidence>
<dbReference type="Gene3D" id="3.30.930.10">
    <property type="entry name" value="Bira Bifunctional Protein, Domain 2"/>
    <property type="match status" value="1"/>
</dbReference>
<dbReference type="CDD" id="cd16443">
    <property type="entry name" value="LplA"/>
    <property type="match status" value="1"/>
</dbReference>
<name>A0A0M2P162_STACC</name>
<dbReference type="PANTHER" id="PTHR43679">
    <property type="entry name" value="OCTANOYLTRANSFERASE LIPM-RELATED"/>
    <property type="match status" value="1"/>
</dbReference>
<comment type="subunit">
    <text evidence="3">Monomer.</text>
</comment>
<keyword evidence="1 3" id="KW-0808">Transferase</keyword>
<dbReference type="GO" id="GO:0009249">
    <property type="term" value="P:protein lipoylation"/>
    <property type="evidence" value="ECO:0007669"/>
    <property type="project" value="UniProtKB-UniRule"/>
</dbReference>
<comment type="caution">
    <text evidence="5">The sequence shown here is derived from an EMBL/GenBank/DDBJ whole genome shotgun (WGS) entry which is preliminary data.</text>
</comment>
<dbReference type="PATRIC" id="fig|74704.6.peg.705"/>
<feature type="site" description="Lowers pKa of active site Cys" evidence="3">
    <location>
        <position position="164"/>
    </location>
</feature>
<dbReference type="SUPFAM" id="SSF55681">
    <property type="entry name" value="Class II aaRS and biotin synthetases"/>
    <property type="match status" value="1"/>
</dbReference>
<dbReference type="AlphaFoldDB" id="A0A0M2P162"/>
<comment type="function">
    <text evidence="3">Catalyzes the transfer of endogenously produced octanoic acid from octanoyl-acyl-carrier-protein onto the lipoyl domain of GcvH, an intermediate carrier during protein lipoylation.</text>
</comment>
<evidence type="ECO:0000256" key="3">
    <source>
        <dbReference type="HAMAP-Rule" id="MF_02118"/>
    </source>
</evidence>
<dbReference type="HAMAP" id="MF_02118">
    <property type="entry name" value="LipM"/>
    <property type="match status" value="1"/>
</dbReference>
<comment type="similarity">
    <text evidence="3">Belongs to the octanoyltransferase LipM family.</text>
</comment>
<feature type="domain" description="BPL/LPL catalytic" evidence="4">
    <location>
        <begin position="32"/>
        <end position="247"/>
    </location>
</feature>
<dbReference type="PROSITE" id="PS51733">
    <property type="entry name" value="BPL_LPL_CATALYTIC"/>
    <property type="match status" value="1"/>
</dbReference>
<dbReference type="GO" id="GO:0016874">
    <property type="term" value="F:ligase activity"/>
    <property type="evidence" value="ECO:0007669"/>
    <property type="project" value="UniProtKB-KW"/>
</dbReference>
<dbReference type="InterPro" id="IPR024898">
    <property type="entry name" value="LipM"/>
</dbReference>
<evidence type="ECO:0000313" key="5">
    <source>
        <dbReference type="EMBL" id="KKI63643.1"/>
    </source>
</evidence>
<accession>A0A0M2P162</accession>
<evidence type="ECO:0000256" key="2">
    <source>
        <dbReference type="ARBA" id="ARBA00023315"/>
    </source>
</evidence>
<organism evidence="5 6">
    <name type="scientific">Staphylococcus cohnii subsp. cohnii</name>
    <dbReference type="NCBI Taxonomy" id="74704"/>
    <lineage>
        <taxon>Bacteria</taxon>
        <taxon>Bacillati</taxon>
        <taxon>Bacillota</taxon>
        <taxon>Bacilli</taxon>
        <taxon>Bacillales</taxon>
        <taxon>Staphylococcaceae</taxon>
        <taxon>Staphylococcus</taxon>
        <taxon>Staphylococcus cohnii species complex</taxon>
    </lineage>
</organism>
<dbReference type="GO" id="GO:0009107">
    <property type="term" value="P:lipoate biosynthetic process"/>
    <property type="evidence" value="ECO:0007669"/>
    <property type="project" value="UniProtKB-UniRule"/>
</dbReference>
<dbReference type="Proteomes" id="UP000034455">
    <property type="component" value="Unassembled WGS sequence"/>
</dbReference>
<dbReference type="Pfam" id="PF21948">
    <property type="entry name" value="LplA-B_cat"/>
    <property type="match status" value="1"/>
</dbReference>
<reference evidence="5 6" key="1">
    <citation type="submission" date="2015-03" db="EMBL/GenBank/DDBJ databases">
        <title>Genome Assembly of Staphylococcus cohnii subsp. cohnii strain G22B2.</title>
        <authorList>
            <person name="Nair G."/>
            <person name="Kaur G."/>
            <person name="Khatri I."/>
            <person name="Singh N.K."/>
            <person name="Sathyabama S."/>
            <person name="Maurya S.K."/>
            <person name="Subramanian S."/>
            <person name="Agrewala J.N."/>
            <person name="Mayilraj S."/>
        </authorList>
    </citation>
    <scope>NUCLEOTIDE SEQUENCE [LARGE SCALE GENOMIC DNA]</scope>
    <source>
        <strain evidence="5 6">G22B2</strain>
    </source>
</reference>
<proteinExistence type="inferred from homology"/>
<dbReference type="EC" id="2.3.1.181" evidence="3"/>
<protein>
    <recommendedName>
        <fullName evidence="3">Octanoyltransferase LipM</fullName>
        <ecNumber evidence="3">2.3.1.181</ecNumber>
    </recommendedName>
    <alternativeName>
        <fullName evidence="3">Octanoyl-[acyl-carrier-protein]:[GcvH] N-octanoyltransferase</fullName>
    </alternativeName>
</protein>
<comment type="pathway">
    <text evidence="3">Protein modification; protein lipoylation via endogenous pathway; protein N(6)-(lipoyl)lysine from octanoyl-[acyl-carrier-protein].</text>
</comment>
<dbReference type="InterPro" id="IPR045864">
    <property type="entry name" value="aa-tRNA-synth_II/BPL/LPL"/>
</dbReference>
<comment type="miscellaneous">
    <text evidence="3">In the reaction, the free carboxyl group of octanoic acid is attached via an amide linkage to the epsilon-amino group of a specific lysine residue of lipoyl domains of lipoate-dependent enzymes. The reaction proceeds via an octanoyl-thioester enzyme intermediate.</text>
</comment>
<dbReference type="GeneID" id="58097469"/>
<dbReference type="EMBL" id="LAKJ01000013">
    <property type="protein sequence ID" value="KKI63643.1"/>
    <property type="molecule type" value="Genomic_DNA"/>
</dbReference>
<sequence length="276" mass="31648">MTETWHFINTGSNDPFYNMAMDEALLNFVSRGEIDPVIRFYTWDPATLSVGYFQRLTKEIDIDKVTDKGYGLVRRQTGGRGVLHDKELTYSVIVPESHPNMPKTVTEAYRVISEGLLEGFKTLGFNASFAIPRSKEERSKLKQPRSAVCFDASSWYELVVEGRKIAGSAQMRQKGVILQHGSLLQDIDIDDLFDMFIFKNDRLKEKMKQAFVDKAVAINDISDRYITIDEMESAFESGFKKGLNINLKPLELTPQQNDEVEALIEKYKSSEWTYRK</sequence>